<feature type="region of interest" description="Disordered" evidence="1">
    <location>
        <begin position="253"/>
        <end position="286"/>
    </location>
</feature>
<feature type="compositionally biased region" description="Basic residues" evidence="1">
    <location>
        <begin position="349"/>
        <end position="363"/>
    </location>
</feature>
<dbReference type="Proteomes" id="UP001295684">
    <property type="component" value="Unassembled WGS sequence"/>
</dbReference>
<evidence type="ECO:0000313" key="2">
    <source>
        <dbReference type="EMBL" id="CAI2365967.1"/>
    </source>
</evidence>
<feature type="compositionally biased region" description="Basic residues" evidence="1">
    <location>
        <begin position="179"/>
        <end position="198"/>
    </location>
</feature>
<reference evidence="2" key="1">
    <citation type="submission" date="2023-07" db="EMBL/GenBank/DDBJ databases">
        <authorList>
            <consortium name="AG Swart"/>
            <person name="Singh M."/>
            <person name="Singh A."/>
            <person name="Seah K."/>
            <person name="Emmerich C."/>
        </authorList>
    </citation>
    <scope>NUCLEOTIDE SEQUENCE</scope>
    <source>
        <strain evidence="2">DP1</strain>
    </source>
</reference>
<feature type="region of interest" description="Disordered" evidence="1">
    <location>
        <begin position="141"/>
        <end position="204"/>
    </location>
</feature>
<evidence type="ECO:0000256" key="1">
    <source>
        <dbReference type="SAM" id="MobiDB-lite"/>
    </source>
</evidence>
<accession>A0AAD1XCF7</accession>
<name>A0AAD1XCF7_EUPCR</name>
<gene>
    <name evidence="2" type="ORF">ECRASSUSDP1_LOCUS7236</name>
</gene>
<feature type="region of interest" description="Disordered" evidence="1">
    <location>
        <begin position="349"/>
        <end position="374"/>
    </location>
</feature>
<feature type="region of interest" description="Disordered" evidence="1">
    <location>
        <begin position="314"/>
        <end position="333"/>
    </location>
</feature>
<keyword evidence="3" id="KW-1185">Reference proteome</keyword>
<evidence type="ECO:0000313" key="3">
    <source>
        <dbReference type="Proteomes" id="UP001295684"/>
    </source>
</evidence>
<protein>
    <submittedName>
        <fullName evidence="2">Uncharacterized protein</fullName>
    </submittedName>
</protein>
<dbReference type="EMBL" id="CAMPGE010007043">
    <property type="protein sequence ID" value="CAI2365967.1"/>
    <property type="molecule type" value="Genomic_DNA"/>
</dbReference>
<dbReference type="AlphaFoldDB" id="A0AAD1XCF7"/>
<sequence>MSEYYYDQEIRPSIMSRISEVQVEETVEEIPSSRDTCDYIQSSINEDVVVQGANIYDRYFRIGGNRESFSRIQQKSRGSTPEEELSEDLCFSPKKQVEDALDTPKSALSSNHDLSFDQNYEYDETPQIIRKNVSPSCEEKIEFEARSPEEKLHHPKPDFINSSLTKDQKTSARESPQSLKKKITKPKKKRKKTKKTKSLVKTSTSGFRNAKILDSLRPQSPDTNLSKFSKHIYSAEKKFLSDGILKQAKKLKAMKTQPASANKATKTKNSKKIDRSRPKESTGVSTLKFTTQDGRTSMRSTFDAARASITEGNEDMGMSRSSFTGASKGKMSIQPDNIHAIPEKMIKKRKKKGKKKRKLRLKRPGTSTGRVGRDMAVTPSRSTIIYDFNDYGDEIIKKETIHEYQERPYSSNKIKKHRRNATKVFKDWDTPKCRRNREFNKVMRDAWDNINNKGYLKTIDNSHTTPEL</sequence>
<feature type="compositionally biased region" description="Basic and acidic residues" evidence="1">
    <location>
        <begin position="271"/>
        <end position="280"/>
    </location>
</feature>
<comment type="caution">
    <text evidence="2">The sequence shown here is derived from an EMBL/GenBank/DDBJ whole genome shotgun (WGS) entry which is preliminary data.</text>
</comment>
<organism evidence="2 3">
    <name type="scientific">Euplotes crassus</name>
    <dbReference type="NCBI Taxonomy" id="5936"/>
    <lineage>
        <taxon>Eukaryota</taxon>
        <taxon>Sar</taxon>
        <taxon>Alveolata</taxon>
        <taxon>Ciliophora</taxon>
        <taxon>Intramacronucleata</taxon>
        <taxon>Spirotrichea</taxon>
        <taxon>Hypotrichia</taxon>
        <taxon>Euplotida</taxon>
        <taxon>Euplotidae</taxon>
        <taxon>Moneuplotes</taxon>
    </lineage>
</organism>
<proteinExistence type="predicted"/>
<feature type="compositionally biased region" description="Basic and acidic residues" evidence="1">
    <location>
        <begin position="141"/>
        <end position="157"/>
    </location>
</feature>